<dbReference type="Proteomes" id="UP000287651">
    <property type="component" value="Unassembled WGS sequence"/>
</dbReference>
<feature type="chain" id="PRO_5019006857" evidence="1">
    <location>
        <begin position="24"/>
        <end position="235"/>
    </location>
</feature>
<evidence type="ECO:0000313" key="2">
    <source>
        <dbReference type="EMBL" id="RRT83956.1"/>
    </source>
</evidence>
<dbReference type="AlphaFoldDB" id="A0A427B682"/>
<protein>
    <submittedName>
        <fullName evidence="2">Uncharacterized protein</fullName>
    </submittedName>
</protein>
<name>A0A427B682_ENSVE</name>
<comment type="caution">
    <text evidence="2">The sequence shown here is derived from an EMBL/GenBank/DDBJ whole genome shotgun (WGS) entry which is preliminary data.</text>
</comment>
<evidence type="ECO:0000256" key="1">
    <source>
        <dbReference type="SAM" id="SignalP"/>
    </source>
</evidence>
<evidence type="ECO:0000313" key="3">
    <source>
        <dbReference type="Proteomes" id="UP000287651"/>
    </source>
</evidence>
<keyword evidence="1" id="KW-0732">Signal</keyword>
<organism evidence="2 3">
    <name type="scientific">Ensete ventricosum</name>
    <name type="common">Abyssinian banana</name>
    <name type="synonym">Musa ensete</name>
    <dbReference type="NCBI Taxonomy" id="4639"/>
    <lineage>
        <taxon>Eukaryota</taxon>
        <taxon>Viridiplantae</taxon>
        <taxon>Streptophyta</taxon>
        <taxon>Embryophyta</taxon>
        <taxon>Tracheophyta</taxon>
        <taxon>Spermatophyta</taxon>
        <taxon>Magnoliopsida</taxon>
        <taxon>Liliopsida</taxon>
        <taxon>Zingiberales</taxon>
        <taxon>Musaceae</taxon>
        <taxon>Ensete</taxon>
    </lineage>
</organism>
<proteinExistence type="predicted"/>
<dbReference type="EMBL" id="AMZH03000402">
    <property type="protein sequence ID" value="RRT83956.1"/>
    <property type="molecule type" value="Genomic_DNA"/>
</dbReference>
<reference evidence="2 3" key="1">
    <citation type="journal article" date="2014" name="Agronomy (Basel)">
        <title>A Draft Genome Sequence for Ensete ventricosum, the Drought-Tolerant Tree Against Hunger.</title>
        <authorList>
            <person name="Harrison J."/>
            <person name="Moore K.A."/>
            <person name="Paszkiewicz K."/>
            <person name="Jones T."/>
            <person name="Grant M."/>
            <person name="Ambacheew D."/>
            <person name="Muzemil S."/>
            <person name="Studholme D.J."/>
        </authorList>
    </citation>
    <scope>NUCLEOTIDE SEQUENCE [LARGE SCALE GENOMIC DNA]</scope>
</reference>
<gene>
    <name evidence="2" type="ORF">B296_00016393</name>
</gene>
<accession>A0A427B682</accession>
<sequence>MNIKWSRFLRQRVLFLRHRLWLACSCQWHDFRERSRQGTGDRRGAADGARRARPQPWIHAVEMEEVAALRQQPQHVRVLIVGEAYGTASRRRAPLLELSLRVEDLRVAHQRGLVEACLHVHVRRHHVVGRPTGPRRGGGSGGRGPCAEVGHECYGGYEEKDAGGDAEAIGQPAHALRWPAIVRVEAGAIAAAAHQVLWKGREDSLACRSDRPQLTELIFNCSVFDLAMSTITRRN</sequence>
<feature type="signal peptide" evidence="1">
    <location>
        <begin position="1"/>
        <end position="23"/>
    </location>
</feature>